<feature type="compositionally biased region" description="Basic and acidic residues" evidence="1">
    <location>
        <begin position="75"/>
        <end position="85"/>
    </location>
</feature>
<dbReference type="Proteomes" id="UP001345219">
    <property type="component" value="Chromosome 17"/>
</dbReference>
<comment type="caution">
    <text evidence="3">The sequence shown here is derived from an EMBL/GenBank/DDBJ whole genome shotgun (WGS) entry which is preliminary data.</text>
</comment>
<proteinExistence type="predicted"/>
<organism evidence="3 4">
    <name type="scientific">Trapa incisa</name>
    <dbReference type="NCBI Taxonomy" id="236973"/>
    <lineage>
        <taxon>Eukaryota</taxon>
        <taxon>Viridiplantae</taxon>
        <taxon>Streptophyta</taxon>
        <taxon>Embryophyta</taxon>
        <taxon>Tracheophyta</taxon>
        <taxon>Spermatophyta</taxon>
        <taxon>Magnoliopsida</taxon>
        <taxon>eudicotyledons</taxon>
        <taxon>Gunneridae</taxon>
        <taxon>Pentapetalae</taxon>
        <taxon>rosids</taxon>
        <taxon>malvids</taxon>
        <taxon>Myrtales</taxon>
        <taxon>Lythraceae</taxon>
        <taxon>Trapa</taxon>
    </lineage>
</organism>
<dbReference type="EMBL" id="JAXIOK010000011">
    <property type="protein sequence ID" value="KAK4759276.1"/>
    <property type="molecule type" value="Genomic_DNA"/>
</dbReference>
<name>A0AAN7K6Z8_9MYRT</name>
<dbReference type="AlphaFoldDB" id="A0AAN7K6Z8"/>
<feature type="chain" id="PRO_5042952783" evidence="2">
    <location>
        <begin position="25"/>
        <end position="212"/>
    </location>
</feature>
<evidence type="ECO:0000313" key="4">
    <source>
        <dbReference type="Proteomes" id="UP001345219"/>
    </source>
</evidence>
<evidence type="ECO:0000313" key="3">
    <source>
        <dbReference type="EMBL" id="KAK4759276.1"/>
    </source>
</evidence>
<feature type="region of interest" description="Disordered" evidence="1">
    <location>
        <begin position="39"/>
        <end position="212"/>
    </location>
</feature>
<keyword evidence="2" id="KW-0732">Signal</keyword>
<accession>A0AAN7K6Z8</accession>
<gene>
    <name evidence="3" type="ORF">SAY87_022407</name>
</gene>
<evidence type="ECO:0000256" key="2">
    <source>
        <dbReference type="SAM" id="SignalP"/>
    </source>
</evidence>
<feature type="compositionally biased region" description="Basic and acidic residues" evidence="1">
    <location>
        <begin position="113"/>
        <end position="132"/>
    </location>
</feature>
<feature type="compositionally biased region" description="Basic and acidic residues" evidence="1">
    <location>
        <begin position="189"/>
        <end position="212"/>
    </location>
</feature>
<feature type="signal peptide" evidence="2">
    <location>
        <begin position="1"/>
        <end position="24"/>
    </location>
</feature>
<feature type="compositionally biased region" description="Basic and acidic residues" evidence="1">
    <location>
        <begin position="140"/>
        <end position="174"/>
    </location>
</feature>
<sequence length="212" mass="22756">MALKQPFWLLLTAAALVFAATCAGNTLLKKEEGGEFEELKVGPAQAGEKAAEESESWTGWAKEKLSEGLGLKHSSGHEQSSRRASGEAGDAAKTAKDGDQDQVVVSGAAQHAAEMKETASEKGREAYEKASELKNSAGHTTERIDRAAKEKRGETTEEEGKLAQEAEKAEERAAKVSSEVKQSSEEAEEHVGWAKEKAKDDLKSGRGRDDEL</sequence>
<keyword evidence="4" id="KW-1185">Reference proteome</keyword>
<protein>
    <submittedName>
        <fullName evidence="3">Uncharacterized protein</fullName>
    </submittedName>
</protein>
<evidence type="ECO:0000256" key="1">
    <source>
        <dbReference type="SAM" id="MobiDB-lite"/>
    </source>
</evidence>
<reference evidence="3 4" key="1">
    <citation type="journal article" date="2023" name="Hortic Res">
        <title>Pangenome of water caltrop reveals structural variations and asymmetric subgenome divergence after allopolyploidization.</title>
        <authorList>
            <person name="Zhang X."/>
            <person name="Chen Y."/>
            <person name="Wang L."/>
            <person name="Yuan Y."/>
            <person name="Fang M."/>
            <person name="Shi L."/>
            <person name="Lu R."/>
            <person name="Comes H.P."/>
            <person name="Ma Y."/>
            <person name="Chen Y."/>
            <person name="Huang G."/>
            <person name="Zhou Y."/>
            <person name="Zheng Z."/>
            <person name="Qiu Y."/>
        </authorList>
    </citation>
    <scope>NUCLEOTIDE SEQUENCE [LARGE SCALE GENOMIC DNA]</scope>
    <source>
        <tissue evidence="3">Roots</tissue>
    </source>
</reference>